<protein>
    <recommendedName>
        <fullName evidence="5 10">Phosphoenolpyruvate carboxylase</fullName>
        <shortName evidence="10">PEPC</shortName>
        <shortName evidence="10">PEPCase</shortName>
        <ecNumber evidence="4 10">4.1.1.31</ecNumber>
    </recommendedName>
</protein>
<evidence type="ECO:0000313" key="14">
    <source>
        <dbReference type="Proteomes" id="UP001154266"/>
    </source>
</evidence>
<dbReference type="EMBL" id="JAKZMO010000015">
    <property type="protein sequence ID" value="MDG5484767.1"/>
    <property type="molecule type" value="Genomic_DNA"/>
</dbReference>
<keyword evidence="6 10" id="KW-0460">Magnesium</keyword>
<name>A0ABT6GU61_MYCGU</name>
<dbReference type="PROSITE" id="PS00781">
    <property type="entry name" value="PEPCASE_1"/>
    <property type="match status" value="1"/>
</dbReference>
<gene>
    <name evidence="10 13" type="primary">ppc</name>
    <name evidence="13" type="ORF">MNO81_18380</name>
</gene>
<feature type="active site" evidence="10 12">
    <location>
        <position position="591"/>
    </location>
</feature>
<comment type="function">
    <text evidence="2 10">Forms oxaloacetate, a four-carbon dicarboxylic acid source for the tricarboxylic acid cycle.</text>
</comment>
<dbReference type="NCBIfam" id="NF000584">
    <property type="entry name" value="PRK00009.1"/>
    <property type="match status" value="1"/>
</dbReference>
<evidence type="ECO:0000256" key="3">
    <source>
        <dbReference type="ARBA" id="ARBA00008346"/>
    </source>
</evidence>
<evidence type="ECO:0000256" key="1">
    <source>
        <dbReference type="ARBA" id="ARBA00001946"/>
    </source>
</evidence>
<comment type="similarity">
    <text evidence="3 10">Belongs to the PEPCase type 1 family.</text>
</comment>
<dbReference type="HAMAP" id="MF_00595">
    <property type="entry name" value="PEPcase_type1"/>
    <property type="match status" value="1"/>
</dbReference>
<evidence type="ECO:0000256" key="4">
    <source>
        <dbReference type="ARBA" id="ARBA00012305"/>
    </source>
</evidence>
<evidence type="ECO:0000256" key="5">
    <source>
        <dbReference type="ARBA" id="ARBA00022419"/>
    </source>
</evidence>
<accession>A0ABT6GU61</accession>
<keyword evidence="7 10" id="KW-0456">Lyase</keyword>
<dbReference type="SUPFAM" id="SSF51621">
    <property type="entry name" value="Phosphoenolpyruvate/pyruvate domain"/>
    <property type="match status" value="1"/>
</dbReference>
<dbReference type="InterPro" id="IPR033129">
    <property type="entry name" value="PEPCASE_His_AS"/>
</dbReference>
<evidence type="ECO:0000313" key="13">
    <source>
        <dbReference type="EMBL" id="MDG5484767.1"/>
    </source>
</evidence>
<feature type="active site" evidence="10 11">
    <location>
        <position position="159"/>
    </location>
</feature>
<evidence type="ECO:0000256" key="11">
    <source>
        <dbReference type="PROSITE-ProRule" id="PRU10111"/>
    </source>
</evidence>
<dbReference type="PROSITE" id="PS00393">
    <property type="entry name" value="PEPCASE_2"/>
    <property type="match status" value="1"/>
</dbReference>
<sequence length="929" mass="102939">MADVGGLEPIGAVQRTKVGREATEPMREDIRLLGALLGETIRDQNGEDVFDLVERARVESFRVRRSEIDRAELSSMFDGIDIHQAIPVIRAFTHFALLANVAEDIHRERRRIIHVAAGEPPQDSSLAATYAKLDLAGLDSAAVTDALAGALVSPVITAHPTETRRRTIFDTQHRITQLMRLRLNGHELTDDGRDIERELRRNILTLWQTALIRLSRLKIQDEIETGLRYYPAAFFEVVPQVNAEVRNALRSRWPESDLLSQPFLRPGSWIGGDRDGNPNVTAEVVRLATSSAAYTALEHYFTEITALEEELSMSARLVKISESLEALADKCHEPARMDEPYRRALRVIHARLTSTATEILDRQPEHELDLGLDPYETPAELLADLDIVDESLRHHGSAVLADDRLARLREAVHVFGFHLSGLDMRQNSDVHEDVIAELLEWAGVHSDYRSLPEPERVELLAAEVATRRPLIGDGAELSELARKELDIVAAAARAVKVFGPQAVPNYIISMCQSVSDMLEAAVLLKEVGLLDVSGPDAYAPVGIVPLFETIDDLQRGSSILEQALELPVYRAIVSVRGDSQEVMLGYSDSNKDGGYLAANWALYRAELDLVESARKTGMRLRLFHGRGGTVGRGGGPSYDAIRAQPPGAVNGSLRITEQGEVIAAKYAEPQIAHRNLETLLAATLEATLLDIEGLGDAAGPAYDVLDELAARAQRAYSELVHDTPGFVEYFKESTPVSEIGALNIGSRPTSRKPTTAISDLRAIPWVLAWSQSRVMLPGWYGTGTAFEGWIDEGDGRLEVLRDLYRRWPFFRTVLSNMAQVLAKADMGLAARYSELVADEQLRSRVFDKIVAEHTRTIQMHKLITGQDDLLADNPALARSVFNRFPYLEPLNHLQVELLRRYRSGDDDELVQRGILLTMSGLATALRNSG</sequence>
<keyword evidence="14" id="KW-1185">Reference proteome</keyword>
<dbReference type="PANTHER" id="PTHR30523">
    <property type="entry name" value="PHOSPHOENOLPYRUVATE CARBOXYLASE"/>
    <property type="match status" value="1"/>
</dbReference>
<reference evidence="13" key="1">
    <citation type="journal article" date="2023" name="Environ. Microbiol.">
        <title>The 2-methylpropene degradation pathway in Mycobacteriaceae family strains.</title>
        <authorList>
            <person name="Helbich S."/>
            <person name="Barrantes I."/>
            <person name="Dos Anjos Borges L.G."/>
            <person name="Pieper D.H."/>
            <person name="Vainshtein Y."/>
            <person name="Sohn K."/>
            <person name="Engesser K.H."/>
        </authorList>
    </citation>
    <scope>NUCLEOTIDE SEQUENCE</scope>
    <source>
        <strain evidence="13">IBE100</strain>
    </source>
</reference>
<dbReference type="GO" id="GO:0008964">
    <property type="term" value="F:phosphoenolpyruvate carboxylase activity"/>
    <property type="evidence" value="ECO:0007669"/>
    <property type="project" value="UniProtKB-EC"/>
</dbReference>
<evidence type="ECO:0000256" key="7">
    <source>
        <dbReference type="ARBA" id="ARBA00023239"/>
    </source>
</evidence>
<dbReference type="InterPro" id="IPR022805">
    <property type="entry name" value="PEP_COase_bac/pln-type"/>
</dbReference>
<dbReference type="Gene3D" id="1.20.1440.90">
    <property type="entry name" value="Phosphoenolpyruvate/pyruvate domain"/>
    <property type="match status" value="1"/>
</dbReference>
<comment type="subunit">
    <text evidence="10">Homotetramer.</text>
</comment>
<dbReference type="RefSeq" id="WP_278222241.1">
    <property type="nucleotide sequence ID" value="NZ_JAKZMO010000015.1"/>
</dbReference>
<organism evidence="13 14">
    <name type="scientific">Mycolicibacterium gadium</name>
    <name type="common">Mycobacterium gadium</name>
    <dbReference type="NCBI Taxonomy" id="1794"/>
    <lineage>
        <taxon>Bacteria</taxon>
        <taxon>Bacillati</taxon>
        <taxon>Actinomycetota</taxon>
        <taxon>Actinomycetes</taxon>
        <taxon>Mycobacteriales</taxon>
        <taxon>Mycobacteriaceae</taxon>
        <taxon>Mycolicibacterium</taxon>
    </lineage>
</organism>
<dbReference type="InterPro" id="IPR015813">
    <property type="entry name" value="Pyrv/PenolPyrv_kinase-like_dom"/>
</dbReference>
<comment type="catalytic activity">
    <reaction evidence="9 10">
        <text>oxaloacetate + phosphate = phosphoenolpyruvate + hydrogencarbonate</text>
        <dbReference type="Rhea" id="RHEA:28370"/>
        <dbReference type="ChEBI" id="CHEBI:16452"/>
        <dbReference type="ChEBI" id="CHEBI:17544"/>
        <dbReference type="ChEBI" id="CHEBI:43474"/>
        <dbReference type="ChEBI" id="CHEBI:58702"/>
        <dbReference type="EC" id="4.1.1.31"/>
    </reaction>
</comment>
<dbReference type="PRINTS" id="PR00150">
    <property type="entry name" value="PEPCARBXLASE"/>
</dbReference>
<keyword evidence="8 10" id="KW-0120">Carbon dioxide fixation</keyword>
<evidence type="ECO:0000256" key="2">
    <source>
        <dbReference type="ARBA" id="ARBA00003670"/>
    </source>
</evidence>
<dbReference type="EC" id="4.1.1.31" evidence="4 10"/>
<dbReference type="InterPro" id="IPR018129">
    <property type="entry name" value="PEP_COase_Lys_AS"/>
</dbReference>
<evidence type="ECO:0000256" key="10">
    <source>
        <dbReference type="HAMAP-Rule" id="MF_00595"/>
    </source>
</evidence>
<dbReference type="InterPro" id="IPR021135">
    <property type="entry name" value="PEP_COase"/>
</dbReference>
<proteinExistence type="inferred from homology"/>
<dbReference type="Pfam" id="PF00311">
    <property type="entry name" value="PEPcase"/>
    <property type="match status" value="1"/>
</dbReference>
<comment type="caution">
    <text evidence="13">The sequence shown here is derived from an EMBL/GenBank/DDBJ whole genome shotgun (WGS) entry which is preliminary data.</text>
</comment>
<evidence type="ECO:0000256" key="8">
    <source>
        <dbReference type="ARBA" id="ARBA00023300"/>
    </source>
</evidence>
<comment type="cofactor">
    <cofactor evidence="1 10">
        <name>Mg(2+)</name>
        <dbReference type="ChEBI" id="CHEBI:18420"/>
    </cofactor>
</comment>
<dbReference type="Proteomes" id="UP001154266">
    <property type="component" value="Unassembled WGS sequence"/>
</dbReference>
<evidence type="ECO:0000256" key="12">
    <source>
        <dbReference type="PROSITE-ProRule" id="PRU10112"/>
    </source>
</evidence>
<dbReference type="PANTHER" id="PTHR30523:SF6">
    <property type="entry name" value="PHOSPHOENOLPYRUVATE CARBOXYLASE"/>
    <property type="match status" value="1"/>
</dbReference>
<evidence type="ECO:0000256" key="6">
    <source>
        <dbReference type="ARBA" id="ARBA00022842"/>
    </source>
</evidence>
<evidence type="ECO:0000256" key="9">
    <source>
        <dbReference type="ARBA" id="ARBA00048995"/>
    </source>
</evidence>